<dbReference type="WBParaSite" id="NBR_0001321601-mRNA-1">
    <property type="protein sequence ID" value="NBR_0001321601-mRNA-1"/>
    <property type="gene ID" value="NBR_0001321601"/>
</dbReference>
<dbReference type="AlphaFoldDB" id="A0A0N4YA31"/>
<dbReference type="EMBL" id="UYSL01020974">
    <property type="protein sequence ID" value="VDL76806.1"/>
    <property type="molecule type" value="Genomic_DNA"/>
</dbReference>
<protein>
    <submittedName>
        <fullName evidence="4">Death domain-containing protein</fullName>
    </submittedName>
</protein>
<accession>A0A0N4YA31</accession>
<evidence type="ECO:0000256" key="1">
    <source>
        <dbReference type="SAM" id="MobiDB-lite"/>
    </source>
</evidence>
<evidence type="ECO:0000313" key="2">
    <source>
        <dbReference type="EMBL" id="VDL76806.1"/>
    </source>
</evidence>
<name>A0A0N4YA31_NIPBR</name>
<dbReference type="Proteomes" id="UP000271162">
    <property type="component" value="Unassembled WGS sequence"/>
</dbReference>
<keyword evidence="3" id="KW-1185">Reference proteome</keyword>
<proteinExistence type="predicted"/>
<organism evidence="4">
    <name type="scientific">Nippostrongylus brasiliensis</name>
    <name type="common">Rat hookworm</name>
    <dbReference type="NCBI Taxonomy" id="27835"/>
    <lineage>
        <taxon>Eukaryota</taxon>
        <taxon>Metazoa</taxon>
        <taxon>Ecdysozoa</taxon>
        <taxon>Nematoda</taxon>
        <taxon>Chromadorea</taxon>
        <taxon>Rhabditida</taxon>
        <taxon>Rhabditina</taxon>
        <taxon>Rhabditomorpha</taxon>
        <taxon>Strongyloidea</taxon>
        <taxon>Heligmosomidae</taxon>
        <taxon>Nippostrongylus</taxon>
    </lineage>
</organism>
<feature type="compositionally biased region" description="Basic and acidic residues" evidence="1">
    <location>
        <begin position="100"/>
        <end position="127"/>
    </location>
</feature>
<reference evidence="4" key="1">
    <citation type="submission" date="2017-02" db="UniProtKB">
        <authorList>
            <consortium name="WormBaseParasite"/>
        </authorList>
    </citation>
    <scope>IDENTIFICATION</scope>
</reference>
<evidence type="ECO:0000313" key="4">
    <source>
        <dbReference type="WBParaSite" id="NBR_0001321601-mRNA-1"/>
    </source>
</evidence>
<sequence>MFATSLRYVFDILTDSSSVCVVKCDAPGPAKDPGDEMTTSTDAVDNVKKVPSFKLGGGISRQSAASKEENVGADDHPTADRGRRSKTTRHNVNSMKKSSKRDDGKRRSAREPVRIAPERLATEAEEQRSLRDVVSSFAVDAADDDQRARDLFIINNAIESNVNYLSRCCLRNDLMSLGVLEGITFVANSKHSGIRRELHRLVQSEAKDLVIQDPPKDSQDCRSAIDLLFEWFNESKDSEQLLRKVILLFFV</sequence>
<feature type="region of interest" description="Disordered" evidence="1">
    <location>
        <begin position="51"/>
        <end position="127"/>
    </location>
</feature>
<gene>
    <name evidence="2" type="ORF">NBR_LOCUS13217</name>
</gene>
<evidence type="ECO:0000313" key="3">
    <source>
        <dbReference type="Proteomes" id="UP000271162"/>
    </source>
</evidence>
<reference evidence="2 3" key="2">
    <citation type="submission" date="2018-11" db="EMBL/GenBank/DDBJ databases">
        <authorList>
            <consortium name="Pathogen Informatics"/>
        </authorList>
    </citation>
    <scope>NUCLEOTIDE SEQUENCE [LARGE SCALE GENOMIC DNA]</scope>
</reference>
<dbReference type="STRING" id="27835.A0A0N4YA31"/>
<feature type="compositionally biased region" description="Basic and acidic residues" evidence="1">
    <location>
        <begin position="66"/>
        <end position="82"/>
    </location>
</feature>